<feature type="transmembrane region" description="Helical" evidence="6">
    <location>
        <begin position="537"/>
        <end position="558"/>
    </location>
</feature>
<dbReference type="InterPro" id="IPR018076">
    <property type="entry name" value="T2SS_GspF_dom"/>
</dbReference>
<evidence type="ECO:0000256" key="3">
    <source>
        <dbReference type="ARBA" id="ARBA00022692"/>
    </source>
</evidence>
<evidence type="ECO:0000256" key="1">
    <source>
        <dbReference type="ARBA" id="ARBA00004651"/>
    </source>
</evidence>
<evidence type="ECO:0000313" key="9">
    <source>
        <dbReference type="Proteomes" id="UP000006565"/>
    </source>
</evidence>
<evidence type="ECO:0000256" key="6">
    <source>
        <dbReference type="SAM" id="Phobius"/>
    </source>
</evidence>
<dbReference type="PANTHER" id="PTHR35402:SF1">
    <property type="entry name" value="TYPE II SECRETION SYSTEM PROTEIN GSPF DOMAIN-CONTAINING PROTEIN"/>
    <property type="match status" value="1"/>
</dbReference>
<dbReference type="STRING" id="679926.Mpet_0220"/>
<dbReference type="InterPro" id="IPR042094">
    <property type="entry name" value="T2SS_GspF_sf"/>
</dbReference>
<feature type="transmembrane region" description="Helical" evidence="6">
    <location>
        <begin position="249"/>
        <end position="271"/>
    </location>
</feature>
<dbReference type="RefSeq" id="WP_013328177.1">
    <property type="nucleotide sequence ID" value="NC_014507.1"/>
</dbReference>
<feature type="transmembrane region" description="Helical" evidence="6">
    <location>
        <begin position="366"/>
        <end position="388"/>
    </location>
</feature>
<gene>
    <name evidence="8" type="ordered locus">Mpet_0220</name>
</gene>
<organism evidence="8 9">
    <name type="scientific">Methanolacinia petrolearia (strain DSM 11571 / OCM 486 / SEBR 4847)</name>
    <name type="common">Methanoplanus petrolearius</name>
    <dbReference type="NCBI Taxonomy" id="679926"/>
    <lineage>
        <taxon>Archaea</taxon>
        <taxon>Methanobacteriati</taxon>
        <taxon>Methanobacteriota</taxon>
        <taxon>Stenosarchaea group</taxon>
        <taxon>Methanomicrobia</taxon>
        <taxon>Methanomicrobiales</taxon>
        <taxon>Methanomicrobiaceae</taxon>
        <taxon>Methanolacinia</taxon>
    </lineage>
</organism>
<keyword evidence="4 6" id="KW-1133">Transmembrane helix</keyword>
<feature type="transmembrane region" description="Helical" evidence="6">
    <location>
        <begin position="37"/>
        <end position="65"/>
    </location>
</feature>
<feature type="transmembrane region" description="Helical" evidence="6">
    <location>
        <begin position="628"/>
        <end position="645"/>
    </location>
</feature>
<evidence type="ECO:0000259" key="7">
    <source>
        <dbReference type="Pfam" id="PF00482"/>
    </source>
</evidence>
<evidence type="ECO:0000313" key="8">
    <source>
        <dbReference type="EMBL" id="ADN34998.1"/>
    </source>
</evidence>
<keyword evidence="9" id="KW-1185">Reference proteome</keyword>
<feature type="domain" description="Type II secretion system protein GspF" evidence="7">
    <location>
        <begin position="433"/>
        <end position="558"/>
    </location>
</feature>
<dbReference type="eggNOG" id="arCOG01808">
    <property type="taxonomic scope" value="Archaea"/>
</dbReference>
<dbReference type="AlphaFoldDB" id="E1REQ1"/>
<dbReference type="HOGENOM" id="CLU_017646_1_1_2"/>
<dbReference type="EMBL" id="CP002117">
    <property type="protein sequence ID" value="ADN34998.1"/>
    <property type="molecule type" value="Genomic_DNA"/>
</dbReference>
<dbReference type="Gene3D" id="1.20.81.30">
    <property type="entry name" value="Type II secretion system (T2SS), domain F"/>
    <property type="match status" value="1"/>
</dbReference>
<dbReference type="Pfam" id="PF00482">
    <property type="entry name" value="T2SSF"/>
    <property type="match status" value="2"/>
</dbReference>
<evidence type="ECO:0000256" key="4">
    <source>
        <dbReference type="ARBA" id="ARBA00022989"/>
    </source>
</evidence>
<dbReference type="KEGG" id="mpi:Mpet_0220"/>
<evidence type="ECO:0000256" key="5">
    <source>
        <dbReference type="ARBA" id="ARBA00023136"/>
    </source>
</evidence>
<keyword evidence="5 6" id="KW-0472">Membrane</keyword>
<dbReference type="PANTHER" id="PTHR35402">
    <property type="entry name" value="INTEGRAL MEMBRANE PROTEIN-RELATED"/>
    <property type="match status" value="1"/>
</dbReference>
<reference evidence="8 9" key="1">
    <citation type="journal article" date="2010" name="Stand. Genomic Sci.">
        <title>Complete genome sequence of Methanoplanus petrolearius type strain (SEBR 4847).</title>
        <authorList>
            <person name="Brambilla E."/>
            <person name="Djao O.D."/>
            <person name="Daligault H."/>
            <person name="Lapidus A."/>
            <person name="Lucas S."/>
            <person name="Hammon N."/>
            <person name="Nolan M."/>
            <person name="Tice H."/>
            <person name="Cheng J.F."/>
            <person name="Han C."/>
            <person name="Tapia R."/>
            <person name="Goodwin L."/>
            <person name="Pitluck S."/>
            <person name="Liolios K."/>
            <person name="Ivanova N."/>
            <person name="Mavromatis K."/>
            <person name="Mikhailova N."/>
            <person name="Pati A."/>
            <person name="Chen A."/>
            <person name="Palaniappan K."/>
            <person name="Land M."/>
            <person name="Hauser L."/>
            <person name="Chang Y.J."/>
            <person name="Jeffries C.D."/>
            <person name="Rohde M."/>
            <person name="Spring S."/>
            <person name="Sikorski J."/>
            <person name="Goker M."/>
            <person name="Woyke T."/>
            <person name="Bristow J."/>
            <person name="Eisen J.A."/>
            <person name="Markowitz V."/>
            <person name="Hugenholtz P."/>
            <person name="Kyrpides N.C."/>
            <person name="Klenk H.P."/>
        </authorList>
    </citation>
    <scope>NUCLEOTIDE SEQUENCE [LARGE SCALE GENOMIC DNA]</scope>
    <source>
        <strain evidence="9">DSM 11571 / OCM 486 / SEBR 4847</strain>
    </source>
</reference>
<evidence type="ECO:0000256" key="2">
    <source>
        <dbReference type="ARBA" id="ARBA00022475"/>
    </source>
</evidence>
<dbReference type="InterPro" id="IPR056569">
    <property type="entry name" value="ArlJ-like"/>
</dbReference>
<dbReference type="Proteomes" id="UP000006565">
    <property type="component" value="Chromosome"/>
</dbReference>
<dbReference type="GeneID" id="9742663"/>
<proteinExistence type="predicted"/>
<dbReference type="OrthoDB" id="12374at2157"/>
<feature type="domain" description="Type II secretion system protein GspF" evidence="7">
    <location>
        <begin position="137"/>
        <end position="264"/>
    </location>
</feature>
<sequence length="646" mass="72816">MIVDRYVSWKLKRNPDAFMQLHADLISARMGITLNRFLQICLISALLAGFSAGIAAALFASLIYIPRVSIQIYNVFNLQLPSYYIPQLNQTNFAILAFFVIFILLSFISYHVMIRYPSIKKASRTTKINLSLHNAVSYMFAMRRGGAEMLDIFRSMSENAVVYGEVAIEFRQVLRDAEYFGHDLISALENLSMTTPSEKLKDFLEDLVSVTGSGGNISEYLEGRVRMYQEEARFEQLQFLSTLQIVAEAYVTVFVAGPLFLVIIMVVMGMVGSSAVLEFALVTYVLLPIGAVIFILFIDMMSLSDEVAERYTRITEMKQFIDVPIEDKEDDVRNYKALDWYDRLKAIRGFLTSPFDWFIVNANRTLYFTVPLALIYIIAVYLVTPQYSDTELYIAVVDDHVIIAMLIVILPYAVFFEFWRRKLKSIESSIPDFLERLSGINRVGLTIAGAINVLVKANLGLISYEIRRIKRDLEWGASVNDALIRFEERVNTAAIARTVTLITKASEMTGDIGEVLGIASADARMSETLKKERQGEMFIYTVIIYLAFFVFIFVVAVLNTNFLEILEQLSNMTTSSGSSIAGASEFSMAANMDVDVFRRLLYHTCLIQAIFSGIIAGQMGEGMVKSGIKHAGIMLIIALVIFNLFI</sequence>
<accession>E1REQ1</accession>
<protein>
    <submittedName>
        <fullName evidence="8">Type II secretion system F domain protein</fullName>
    </submittedName>
</protein>
<keyword evidence="3 6" id="KW-0812">Transmembrane</keyword>
<comment type="subcellular location">
    <subcellularLocation>
        <location evidence="1">Cell membrane</location>
        <topology evidence="1">Multi-pass membrane protein</topology>
    </subcellularLocation>
</comment>
<feature type="transmembrane region" description="Helical" evidence="6">
    <location>
        <begin position="93"/>
        <end position="114"/>
    </location>
</feature>
<name>E1REQ1_METP4</name>
<feature type="transmembrane region" description="Helical" evidence="6">
    <location>
        <begin position="277"/>
        <end position="298"/>
    </location>
</feature>
<dbReference type="GO" id="GO:0005886">
    <property type="term" value="C:plasma membrane"/>
    <property type="evidence" value="ECO:0007669"/>
    <property type="project" value="UniProtKB-SubCell"/>
</dbReference>
<keyword evidence="2" id="KW-1003">Cell membrane</keyword>
<feature type="transmembrane region" description="Helical" evidence="6">
    <location>
        <begin position="400"/>
        <end position="419"/>
    </location>
</feature>